<keyword evidence="3" id="KW-0862">Zinc</keyword>
<evidence type="ECO:0000259" key="7">
    <source>
        <dbReference type="PROSITE" id="PS50089"/>
    </source>
</evidence>
<dbReference type="InterPro" id="IPR013083">
    <property type="entry name" value="Znf_RING/FYVE/PHD"/>
</dbReference>
<evidence type="ECO:0000313" key="8">
    <source>
        <dbReference type="EMBL" id="CAD8329379.1"/>
    </source>
</evidence>
<dbReference type="GO" id="GO:0061630">
    <property type="term" value="F:ubiquitin protein ligase activity"/>
    <property type="evidence" value="ECO:0007669"/>
    <property type="project" value="TreeGrafter"/>
</dbReference>
<evidence type="ECO:0000256" key="3">
    <source>
        <dbReference type="ARBA" id="ARBA00022833"/>
    </source>
</evidence>
<feature type="transmembrane region" description="Helical" evidence="6">
    <location>
        <begin position="129"/>
        <end position="151"/>
    </location>
</feature>
<dbReference type="SUPFAM" id="SSF57850">
    <property type="entry name" value="RING/U-box"/>
    <property type="match status" value="1"/>
</dbReference>
<dbReference type="SMART" id="SM00184">
    <property type="entry name" value="RING"/>
    <property type="match status" value="1"/>
</dbReference>
<dbReference type="CDD" id="cd16448">
    <property type="entry name" value="RING-H2"/>
    <property type="match status" value="1"/>
</dbReference>
<accession>A0A7R9WMR3</accession>
<feature type="compositionally biased region" description="Polar residues" evidence="5">
    <location>
        <begin position="322"/>
        <end position="343"/>
    </location>
</feature>
<evidence type="ECO:0000256" key="4">
    <source>
        <dbReference type="PROSITE-ProRule" id="PRU00175"/>
    </source>
</evidence>
<sequence>MDVPVALSLNRHTSGQSGDNTKTVILTRFSHLLYILGKCTSQVNAKPVSQEKNRKQKKGWTLFQPVGIAKEMTPIHPTMLRGAARHEQSTTDAFAPADETRSYLDSNISPGQQHQQSRRLGAKDQAGDILAMLGMGLLVAFFFALMMWFWFKVDEWCGETCSRSRLRQRRRRAEIRRRNEEWRRRMALPSNDGTNAQTDGPSSGRPVFPEMTVAERTSVLRFFFTKRACLYQAMQQQALVDGMQKQASPIEHRRTSSRKVRFALPVDDSDDDEDDDDAEVIGDVSKMDSTGADTEKASGNAVDKSVDELPTHSPAPLKSKTAADTSGDHQSGNNSEVSTWSLTDNDRAPRINTKKKFNNSGGAASNAACCSICLMEYGPRDHVITGTSCTHLFHLDCALEWMKHGAMECPNCRCILIQPTELEVARIDRKHRS</sequence>
<dbReference type="Pfam" id="PF13639">
    <property type="entry name" value="zf-RING_2"/>
    <property type="match status" value="1"/>
</dbReference>
<feature type="domain" description="RING-type" evidence="7">
    <location>
        <begin position="370"/>
        <end position="413"/>
    </location>
</feature>
<feature type="compositionally biased region" description="Polar residues" evidence="5">
    <location>
        <begin position="191"/>
        <end position="201"/>
    </location>
</feature>
<feature type="compositionally biased region" description="Acidic residues" evidence="5">
    <location>
        <begin position="267"/>
        <end position="280"/>
    </location>
</feature>
<keyword evidence="2 4" id="KW-0863">Zinc-finger</keyword>
<reference evidence="8" key="1">
    <citation type="submission" date="2021-01" db="EMBL/GenBank/DDBJ databases">
        <authorList>
            <person name="Corre E."/>
            <person name="Pelletier E."/>
            <person name="Niang G."/>
            <person name="Scheremetjew M."/>
            <person name="Finn R."/>
            <person name="Kale V."/>
            <person name="Holt S."/>
            <person name="Cochrane G."/>
            <person name="Meng A."/>
            <person name="Brown T."/>
            <person name="Cohen L."/>
        </authorList>
    </citation>
    <scope>NUCLEOTIDE SEQUENCE</scope>
    <source>
        <strain evidence="8">CCMP3328</strain>
    </source>
</reference>
<gene>
    <name evidence="8" type="ORF">CAUS1442_LOCUS1477</name>
</gene>
<evidence type="ECO:0000256" key="5">
    <source>
        <dbReference type="SAM" id="MobiDB-lite"/>
    </source>
</evidence>
<dbReference type="EMBL" id="HBEF01002377">
    <property type="protein sequence ID" value="CAD8329379.1"/>
    <property type="molecule type" value="Transcribed_RNA"/>
</dbReference>
<name>A0A7R9WMR3_9STRA</name>
<feature type="region of interest" description="Disordered" evidence="5">
    <location>
        <begin position="249"/>
        <end position="346"/>
    </location>
</feature>
<dbReference type="PANTHER" id="PTHR45969">
    <property type="entry name" value="RING ZINC FINGER PROTEIN-RELATED"/>
    <property type="match status" value="1"/>
</dbReference>
<feature type="region of interest" description="Disordered" evidence="5">
    <location>
        <begin position="187"/>
        <end position="207"/>
    </location>
</feature>
<dbReference type="InterPro" id="IPR001841">
    <property type="entry name" value="Znf_RING"/>
</dbReference>
<dbReference type="GO" id="GO:0008270">
    <property type="term" value="F:zinc ion binding"/>
    <property type="evidence" value="ECO:0007669"/>
    <property type="project" value="UniProtKB-KW"/>
</dbReference>
<organism evidence="8">
    <name type="scientific">Craspedostauros australis</name>
    <dbReference type="NCBI Taxonomy" id="1486917"/>
    <lineage>
        <taxon>Eukaryota</taxon>
        <taxon>Sar</taxon>
        <taxon>Stramenopiles</taxon>
        <taxon>Ochrophyta</taxon>
        <taxon>Bacillariophyta</taxon>
        <taxon>Bacillariophyceae</taxon>
        <taxon>Bacillariophycidae</taxon>
        <taxon>Naviculales</taxon>
        <taxon>Naviculaceae</taxon>
        <taxon>Craspedostauros</taxon>
    </lineage>
</organism>
<dbReference type="PROSITE" id="PS50089">
    <property type="entry name" value="ZF_RING_2"/>
    <property type="match status" value="1"/>
</dbReference>
<proteinExistence type="predicted"/>
<dbReference type="PANTHER" id="PTHR45969:SF69">
    <property type="entry name" value="FINGER DOMAIN PROTEIN, PUTATIVE (AFU_ORTHOLOGUE AFUA_3G12190)-RELATED"/>
    <property type="match status" value="1"/>
</dbReference>
<keyword evidence="6" id="KW-0472">Membrane</keyword>
<keyword evidence="6" id="KW-1133">Transmembrane helix</keyword>
<dbReference type="Gene3D" id="3.30.40.10">
    <property type="entry name" value="Zinc/RING finger domain, C3HC4 (zinc finger)"/>
    <property type="match status" value="1"/>
</dbReference>
<protein>
    <recommendedName>
        <fullName evidence="7">RING-type domain-containing protein</fullName>
    </recommendedName>
</protein>
<evidence type="ECO:0000256" key="1">
    <source>
        <dbReference type="ARBA" id="ARBA00022723"/>
    </source>
</evidence>
<dbReference type="GO" id="GO:0016567">
    <property type="term" value="P:protein ubiquitination"/>
    <property type="evidence" value="ECO:0007669"/>
    <property type="project" value="TreeGrafter"/>
</dbReference>
<keyword evidence="1" id="KW-0479">Metal-binding</keyword>
<dbReference type="AlphaFoldDB" id="A0A7R9WMR3"/>
<evidence type="ECO:0000256" key="2">
    <source>
        <dbReference type="ARBA" id="ARBA00022771"/>
    </source>
</evidence>
<keyword evidence="6" id="KW-0812">Transmembrane</keyword>
<evidence type="ECO:0000256" key="6">
    <source>
        <dbReference type="SAM" id="Phobius"/>
    </source>
</evidence>